<dbReference type="PANTHER" id="PTHR28626:SF3">
    <property type="entry name" value="SRR1-LIKE PROTEIN"/>
    <property type="match status" value="1"/>
</dbReference>
<dbReference type="OMA" id="HCDISLY"/>
<evidence type="ECO:0000313" key="3">
    <source>
        <dbReference type="EMBL" id="CRG98723.1"/>
    </source>
</evidence>
<proteinExistence type="inferred from homology"/>
<dbReference type="InterPro" id="IPR040044">
    <property type="entry name" value="SRR1L"/>
</dbReference>
<feature type="domain" description="SRR1-like" evidence="2">
    <location>
        <begin position="78"/>
        <end position="324"/>
    </location>
</feature>
<dbReference type="KEGG" id="prel:PRELSG_0407300"/>
<dbReference type="InterPro" id="IPR012942">
    <property type="entry name" value="SRR1-like"/>
</dbReference>
<dbReference type="Proteomes" id="UP000220158">
    <property type="component" value="Chromosome 4"/>
</dbReference>
<name>A0A1J1H1J5_PLARL</name>
<dbReference type="GeneID" id="39734823"/>
<dbReference type="GO" id="GO:0005737">
    <property type="term" value="C:cytoplasm"/>
    <property type="evidence" value="ECO:0007669"/>
    <property type="project" value="TreeGrafter"/>
</dbReference>
<gene>
    <name evidence="3" type="ORF">PRELSG_0407300</name>
</gene>
<comment type="similarity">
    <text evidence="1">Belongs to the SRR1 family.</text>
</comment>
<organism evidence="3 4">
    <name type="scientific">Plasmodium relictum</name>
    <dbReference type="NCBI Taxonomy" id="85471"/>
    <lineage>
        <taxon>Eukaryota</taxon>
        <taxon>Sar</taxon>
        <taxon>Alveolata</taxon>
        <taxon>Apicomplexa</taxon>
        <taxon>Aconoidasida</taxon>
        <taxon>Haemosporida</taxon>
        <taxon>Plasmodiidae</taxon>
        <taxon>Plasmodium</taxon>
        <taxon>Plasmodium (Haemamoeba)</taxon>
    </lineage>
</organism>
<accession>A0A1J1H1J5</accession>
<dbReference type="EMBL" id="LN835299">
    <property type="protein sequence ID" value="CRG98723.1"/>
    <property type="molecule type" value="Genomic_DNA"/>
</dbReference>
<dbReference type="PANTHER" id="PTHR28626">
    <property type="entry name" value="SRR1-LIKE PROTEIN"/>
    <property type="match status" value="1"/>
</dbReference>
<dbReference type="RefSeq" id="XP_028531732.1">
    <property type="nucleotide sequence ID" value="XM_028680212.1"/>
</dbReference>
<dbReference type="GO" id="GO:0005634">
    <property type="term" value="C:nucleus"/>
    <property type="evidence" value="ECO:0007669"/>
    <property type="project" value="TreeGrafter"/>
</dbReference>
<evidence type="ECO:0000259" key="2">
    <source>
        <dbReference type="Pfam" id="PF07985"/>
    </source>
</evidence>
<reference evidence="3 4" key="1">
    <citation type="submission" date="2015-04" db="EMBL/GenBank/DDBJ databases">
        <authorList>
            <consortium name="Pathogen Informatics"/>
        </authorList>
    </citation>
    <scope>NUCLEOTIDE SEQUENCE [LARGE SCALE GENOMIC DNA]</scope>
    <source>
        <strain evidence="3 4">SGS1</strain>
    </source>
</reference>
<dbReference type="VEuPathDB" id="PlasmoDB:PRELSG_0407300"/>
<protein>
    <submittedName>
        <fullName evidence="3">SRR1-like protein</fullName>
    </submittedName>
</protein>
<keyword evidence="4" id="KW-1185">Reference proteome</keyword>
<evidence type="ECO:0000313" key="4">
    <source>
        <dbReference type="Proteomes" id="UP000220158"/>
    </source>
</evidence>
<dbReference type="OrthoDB" id="551431at2759"/>
<dbReference type="AlphaFoldDB" id="A0A1J1H1J5"/>
<evidence type="ECO:0000256" key="1">
    <source>
        <dbReference type="ARBA" id="ARBA00009856"/>
    </source>
</evidence>
<sequence length="346" mass="42081">MENWVLVQNKYKLKKKKKKNKKIEEFYIDKEERKDLNYNIEKYKESQHNEKKRTESIYNEIKKVISYLEKSIFFKNFQKKFNEINRNNINTGIICLGLGSLIDINPNNKKSCIYQLSFILLLKKIYNISNIYIYDPKITKIDKNVYDLFNIEILICLEKNNMRHQNKENKDKEKTIQENNNDEKNIQTIRITNKNENFLLYMPHCDISLYGEILYYIFMYEKLIYLNAHFFIHLENIIFLGNSFEYYKDHIYLYKPFGLSSDIIQTLCEYEKHLNIKTNEIILNKLKNNFKEAHFIFYILNFSQEIKFPIFSEYISAFNDLSITTFNKIQNKLIFWSDIYKNLIYQ</sequence>
<dbReference type="Pfam" id="PF07985">
    <property type="entry name" value="SRR1"/>
    <property type="match status" value="1"/>
</dbReference>